<dbReference type="SUPFAM" id="SSF52091">
    <property type="entry name" value="SpoIIaa-like"/>
    <property type="match status" value="1"/>
</dbReference>
<accession>A0A1I5CED4</accession>
<dbReference type="OrthoDB" id="5198113at2"/>
<evidence type="ECO:0008006" key="3">
    <source>
        <dbReference type="Google" id="ProtNLM"/>
    </source>
</evidence>
<sequence length="97" mass="10246">MPVSAVARRGVVRLLNTSGGRVLVLAGDVDAAAVEAFRRCYGAEPVRVDAVDARSVTALSPSGRELLTDTLQWAERTGRPVTLRSCPTVARALTAAR</sequence>
<name>A0A1I5CED4_9ACTN</name>
<dbReference type="AlphaFoldDB" id="A0A1I5CED4"/>
<protein>
    <recommendedName>
        <fullName evidence="3">STAS domain-containing protein</fullName>
    </recommendedName>
</protein>
<dbReference type="RefSeq" id="WP_075011708.1">
    <property type="nucleotide sequence ID" value="NZ_FOWE01000001.1"/>
</dbReference>
<evidence type="ECO:0000313" key="2">
    <source>
        <dbReference type="Proteomes" id="UP000183642"/>
    </source>
</evidence>
<keyword evidence="2" id="KW-1185">Reference proteome</keyword>
<dbReference type="EMBL" id="FOWE01000001">
    <property type="protein sequence ID" value="SFN85348.1"/>
    <property type="molecule type" value="Genomic_DNA"/>
</dbReference>
<evidence type="ECO:0000313" key="1">
    <source>
        <dbReference type="EMBL" id="SFN85348.1"/>
    </source>
</evidence>
<reference evidence="2" key="1">
    <citation type="submission" date="2016-10" db="EMBL/GenBank/DDBJ databases">
        <authorList>
            <person name="Varghese N."/>
            <person name="Submissions S."/>
        </authorList>
    </citation>
    <scope>NUCLEOTIDE SEQUENCE [LARGE SCALE GENOMIC DNA]</scope>
    <source>
        <strain evidence="2">DSM 43161</strain>
    </source>
</reference>
<dbReference type="Gene3D" id="3.30.750.24">
    <property type="entry name" value="STAS domain"/>
    <property type="match status" value="1"/>
</dbReference>
<organism evidence="1 2">
    <name type="scientific">Geodermatophilus obscurus</name>
    <dbReference type="NCBI Taxonomy" id="1861"/>
    <lineage>
        <taxon>Bacteria</taxon>
        <taxon>Bacillati</taxon>
        <taxon>Actinomycetota</taxon>
        <taxon>Actinomycetes</taxon>
        <taxon>Geodermatophilales</taxon>
        <taxon>Geodermatophilaceae</taxon>
        <taxon>Geodermatophilus</taxon>
    </lineage>
</organism>
<gene>
    <name evidence="1" type="ORF">SAMN05660359_00263</name>
</gene>
<proteinExistence type="predicted"/>
<dbReference type="InterPro" id="IPR036513">
    <property type="entry name" value="STAS_dom_sf"/>
</dbReference>
<dbReference type="Proteomes" id="UP000183642">
    <property type="component" value="Unassembled WGS sequence"/>
</dbReference>